<comment type="caution">
    <text evidence="2">The sequence shown here is derived from an EMBL/GenBank/DDBJ whole genome shotgun (WGS) entry which is preliminary data.</text>
</comment>
<evidence type="ECO:0000313" key="3">
    <source>
        <dbReference type="Proteomes" id="UP000003009"/>
    </source>
</evidence>
<dbReference type="InterPro" id="IPR032710">
    <property type="entry name" value="NTF2-like_dom_sf"/>
</dbReference>
<keyword evidence="3" id="KW-1185">Reference proteome</keyword>
<dbReference type="EMBL" id="ACJW02000008">
    <property type="protein sequence ID" value="EEP66615.1"/>
    <property type="molecule type" value="Genomic_DNA"/>
</dbReference>
<reference evidence="2" key="1">
    <citation type="submission" date="2009-04" db="EMBL/GenBank/DDBJ databases">
        <authorList>
            <person name="Weinstock G."/>
            <person name="Sodergren E."/>
            <person name="Clifton S."/>
            <person name="Fulton L."/>
            <person name="Fulton B."/>
            <person name="Courtney L."/>
            <person name="Fronick C."/>
            <person name="Harrison M."/>
            <person name="Strong C."/>
            <person name="Farmer C."/>
            <person name="Delahaunty K."/>
            <person name="Markovic C."/>
            <person name="Hall O."/>
            <person name="Minx P."/>
            <person name="Tomlinson C."/>
            <person name="Mitreva M."/>
            <person name="Nelson J."/>
            <person name="Hou S."/>
            <person name="Wollam A."/>
            <person name="Pepin K.H."/>
            <person name="Johnson M."/>
            <person name="Bhonagiri V."/>
            <person name="Nash W.E."/>
            <person name="Warren W."/>
            <person name="Chinwalla A."/>
            <person name="Mardis E.R."/>
            <person name="Wilson R.K."/>
        </authorList>
    </citation>
    <scope>NUCLEOTIDE SEQUENCE [LARGE SCALE GENOMIC DNA]</scope>
    <source>
        <strain evidence="2">ATCC 51147</strain>
    </source>
</reference>
<gene>
    <name evidence="2" type="ORF">GCWU000324_03016</name>
</gene>
<dbReference type="HOGENOM" id="CLU_100997_2_0_4"/>
<name>C4GMT0_9NEIS</name>
<dbReference type="GO" id="GO:0030638">
    <property type="term" value="P:polyketide metabolic process"/>
    <property type="evidence" value="ECO:0007669"/>
    <property type="project" value="InterPro"/>
</dbReference>
<feature type="domain" description="SnoaL-like" evidence="1">
    <location>
        <begin position="84"/>
        <end position="181"/>
    </location>
</feature>
<dbReference type="Proteomes" id="UP000003009">
    <property type="component" value="Unassembled WGS sequence"/>
</dbReference>
<accession>C4GMT0</accession>
<proteinExistence type="predicted"/>
<dbReference type="Pfam" id="PF12680">
    <property type="entry name" value="SnoaL_2"/>
    <property type="match status" value="1"/>
</dbReference>
<sequence>MPLYCAAFGQRKPLLFNLFRLPVPNKRQPENQQGVPMNNTLLAAAALGLALTACSPVSPRAPQTAPAQTQPQSAAERNKANALAFYELAFNQHDLQRAVRQYVGKEYLQHNPMVADGGQAFIDAFAPFLKQNPQSRASVKRVIADGDLVALHVHSQLSPDDAGEAVVDIFRSDNDGKIVEHWDVIQPVPKEKTASGRSMF</sequence>
<dbReference type="AlphaFoldDB" id="C4GMT0"/>
<organism evidence="2 3">
    <name type="scientific">Kingella oralis ATCC 51147</name>
    <dbReference type="NCBI Taxonomy" id="629741"/>
    <lineage>
        <taxon>Bacteria</taxon>
        <taxon>Pseudomonadati</taxon>
        <taxon>Pseudomonadota</taxon>
        <taxon>Betaproteobacteria</taxon>
        <taxon>Neisseriales</taxon>
        <taxon>Neisseriaceae</taxon>
        <taxon>Kingella</taxon>
    </lineage>
</organism>
<dbReference type="PANTHER" id="PTHR38436:SF1">
    <property type="entry name" value="ESTER CYCLASE"/>
    <property type="match status" value="1"/>
</dbReference>
<dbReference type="InterPro" id="IPR037401">
    <property type="entry name" value="SnoaL-like"/>
</dbReference>
<dbReference type="Gene3D" id="3.10.450.50">
    <property type="match status" value="1"/>
</dbReference>
<dbReference type="InterPro" id="IPR009959">
    <property type="entry name" value="Cyclase_SnoaL-like"/>
</dbReference>
<protein>
    <submittedName>
        <fullName evidence="2">SnoaL-like polyketide cyclase</fullName>
    </submittedName>
</protein>
<evidence type="ECO:0000259" key="1">
    <source>
        <dbReference type="Pfam" id="PF12680"/>
    </source>
</evidence>
<dbReference type="PANTHER" id="PTHR38436">
    <property type="entry name" value="POLYKETIDE CYCLASE SNOAL-LIKE DOMAIN"/>
    <property type="match status" value="1"/>
</dbReference>
<dbReference type="SUPFAM" id="SSF54427">
    <property type="entry name" value="NTF2-like"/>
    <property type="match status" value="1"/>
</dbReference>
<evidence type="ECO:0000313" key="2">
    <source>
        <dbReference type="EMBL" id="EEP66615.1"/>
    </source>
</evidence>
<dbReference type="STRING" id="629741.GCWU000324_03016"/>